<organism evidence="8 9">
    <name type="scientific">Methylomonas subterranea</name>
    <dbReference type="NCBI Taxonomy" id="2952225"/>
    <lineage>
        <taxon>Bacteria</taxon>
        <taxon>Pseudomonadati</taxon>
        <taxon>Pseudomonadota</taxon>
        <taxon>Gammaproteobacteria</taxon>
        <taxon>Methylococcales</taxon>
        <taxon>Methylococcaceae</taxon>
        <taxon>Methylomonas</taxon>
    </lineage>
</organism>
<evidence type="ECO:0000256" key="6">
    <source>
        <dbReference type="ARBA" id="ARBA00022884"/>
    </source>
</evidence>
<dbReference type="Pfam" id="PF07927">
    <property type="entry name" value="HicA_toxin"/>
    <property type="match status" value="1"/>
</dbReference>
<dbReference type="Gene3D" id="3.30.920.30">
    <property type="entry name" value="Hypothetical protein"/>
    <property type="match status" value="1"/>
</dbReference>
<evidence type="ECO:0000256" key="3">
    <source>
        <dbReference type="ARBA" id="ARBA00022722"/>
    </source>
</evidence>
<keyword evidence="5" id="KW-0378">Hydrolase</keyword>
<gene>
    <name evidence="8" type="ORF">NP590_03305</name>
</gene>
<evidence type="ECO:0000313" key="8">
    <source>
        <dbReference type="EMBL" id="MCQ8103125.1"/>
    </source>
</evidence>
<reference evidence="8 9" key="1">
    <citation type="submission" date="2022-07" db="EMBL/GenBank/DDBJ databases">
        <title>Methylomonas rivi sp. nov., Methylomonas rosea sp. nov., Methylomonas aureus sp. nov. and Methylomonas subterranea sp. nov., four novel methanotrophs isolated from a freshwater creek and the deep terrestrial subsurface.</title>
        <authorList>
            <person name="Abin C."/>
            <person name="Sankaranarayanan K."/>
            <person name="Garner C."/>
            <person name="Sindelar R."/>
            <person name="Kotary K."/>
            <person name="Garner R."/>
            <person name="Barclay S."/>
            <person name="Lawson P."/>
            <person name="Krumholz L."/>
        </authorList>
    </citation>
    <scope>NUCLEOTIDE SEQUENCE [LARGE SCALE GENOMIC DNA]</scope>
    <source>
        <strain evidence="8 9">SURF-2</strain>
    </source>
</reference>
<dbReference type="Proteomes" id="UP001524499">
    <property type="component" value="Unassembled WGS sequence"/>
</dbReference>
<proteinExistence type="inferred from homology"/>
<dbReference type="SUPFAM" id="SSF54786">
    <property type="entry name" value="YcfA/nrd intein domain"/>
    <property type="match status" value="1"/>
</dbReference>
<evidence type="ECO:0000256" key="2">
    <source>
        <dbReference type="ARBA" id="ARBA00022649"/>
    </source>
</evidence>
<dbReference type="EMBL" id="JANIBJ010000004">
    <property type="protein sequence ID" value="MCQ8103125.1"/>
    <property type="molecule type" value="Genomic_DNA"/>
</dbReference>
<evidence type="ECO:0000256" key="5">
    <source>
        <dbReference type="ARBA" id="ARBA00022801"/>
    </source>
</evidence>
<keyword evidence="2" id="KW-1277">Toxin-antitoxin system</keyword>
<dbReference type="InterPro" id="IPR012933">
    <property type="entry name" value="HicA_mRNA_interferase"/>
</dbReference>
<keyword evidence="3" id="KW-0540">Nuclease</keyword>
<keyword evidence="4" id="KW-0255">Endonuclease</keyword>
<evidence type="ECO:0000256" key="4">
    <source>
        <dbReference type="ARBA" id="ARBA00022759"/>
    </source>
</evidence>
<keyword evidence="9" id="KW-1185">Reference proteome</keyword>
<dbReference type="InterPro" id="IPR038570">
    <property type="entry name" value="HicA_sf"/>
</dbReference>
<keyword evidence="6" id="KW-0694">RNA-binding</keyword>
<accession>A0ABT1TCI6</accession>
<comment type="similarity">
    <text evidence="1">Belongs to the HicA mRNA interferase family.</text>
</comment>
<sequence length="80" mass="9102">MPKLKPLTAKQLLAIFAQFWFAVVSQRGSHIKLVRIIAGHKQTLTIPNHNELDPGTCKAIMRQAGRYIGIDQPYPHFYSE</sequence>
<protein>
    <submittedName>
        <fullName evidence="8">Type II toxin-antitoxin system HicA family toxin</fullName>
    </submittedName>
</protein>
<name>A0ABT1TCI6_9GAMM</name>
<evidence type="ECO:0000313" key="9">
    <source>
        <dbReference type="Proteomes" id="UP001524499"/>
    </source>
</evidence>
<evidence type="ECO:0000256" key="1">
    <source>
        <dbReference type="ARBA" id="ARBA00006620"/>
    </source>
</evidence>
<comment type="caution">
    <text evidence="8">The sequence shown here is derived from an EMBL/GenBank/DDBJ whole genome shotgun (WGS) entry which is preliminary data.</text>
</comment>
<dbReference type="RefSeq" id="WP_256600794.1">
    <property type="nucleotide sequence ID" value="NZ_JANIBJ010000004.1"/>
</dbReference>
<evidence type="ECO:0000256" key="7">
    <source>
        <dbReference type="ARBA" id="ARBA00023016"/>
    </source>
</evidence>
<keyword evidence="7" id="KW-0346">Stress response</keyword>